<dbReference type="Gene3D" id="1.10.287.70">
    <property type="match status" value="1"/>
</dbReference>
<feature type="non-terminal residue" evidence="9">
    <location>
        <position position="612"/>
    </location>
</feature>
<keyword evidence="5 7" id="KW-0472">Membrane</keyword>
<evidence type="ECO:0000313" key="9">
    <source>
        <dbReference type="EMBL" id="MBN3291474.1"/>
    </source>
</evidence>
<dbReference type="InterPro" id="IPR005821">
    <property type="entry name" value="Ion_trans_dom"/>
</dbReference>
<evidence type="ECO:0000256" key="3">
    <source>
        <dbReference type="ARBA" id="ARBA00022692"/>
    </source>
</evidence>
<feature type="compositionally biased region" description="Basic and acidic residues" evidence="6">
    <location>
        <begin position="25"/>
        <end position="38"/>
    </location>
</feature>
<evidence type="ECO:0000256" key="1">
    <source>
        <dbReference type="ARBA" id="ARBA00004141"/>
    </source>
</evidence>
<keyword evidence="3 7" id="KW-0812">Transmembrane</keyword>
<dbReference type="PANTHER" id="PTHR47131:SF1">
    <property type="entry name" value="CATION CHANNEL SPERM-ASSOCIATED PROTEIN 3"/>
    <property type="match status" value="1"/>
</dbReference>
<dbReference type="CDD" id="cd11283">
    <property type="entry name" value="ADF_GMF-beta_like"/>
    <property type="match status" value="1"/>
</dbReference>
<evidence type="ECO:0000256" key="7">
    <source>
        <dbReference type="SAM" id="Phobius"/>
    </source>
</evidence>
<dbReference type="InterPro" id="IPR011171">
    <property type="entry name" value="GMF"/>
</dbReference>
<keyword evidence="4 7" id="KW-1133">Transmembrane helix</keyword>
<dbReference type="PROSITE" id="PS51263">
    <property type="entry name" value="ADF_H"/>
    <property type="match status" value="1"/>
</dbReference>
<comment type="subcellular location">
    <subcellularLocation>
        <location evidence="1">Membrane</location>
        <topology evidence="1">Multi-pass membrane protein</topology>
    </subcellularLocation>
</comment>
<feature type="compositionally biased region" description="Acidic residues" evidence="6">
    <location>
        <begin position="39"/>
        <end position="53"/>
    </location>
</feature>
<dbReference type="Pfam" id="PF00241">
    <property type="entry name" value="Cofilin_ADF"/>
    <property type="match status" value="1"/>
</dbReference>
<evidence type="ECO:0000256" key="2">
    <source>
        <dbReference type="ARBA" id="ARBA00010055"/>
    </source>
</evidence>
<feature type="transmembrane region" description="Helical" evidence="7">
    <location>
        <begin position="204"/>
        <end position="225"/>
    </location>
</feature>
<dbReference type="SUPFAM" id="SSF55753">
    <property type="entry name" value="Actin depolymerizing proteins"/>
    <property type="match status" value="1"/>
</dbReference>
<dbReference type="Gene3D" id="3.40.20.10">
    <property type="entry name" value="Severin"/>
    <property type="match status" value="1"/>
</dbReference>
<protein>
    <submittedName>
        <fullName evidence="9">GMFB factor</fullName>
    </submittedName>
</protein>
<dbReference type="Pfam" id="PF00520">
    <property type="entry name" value="Ion_trans"/>
    <property type="match status" value="1"/>
</dbReference>
<dbReference type="Gene3D" id="1.20.120.350">
    <property type="entry name" value="Voltage-gated potassium channels. Chain C"/>
    <property type="match status" value="1"/>
</dbReference>
<comment type="similarity">
    <text evidence="2">Belongs to the actin-binding proteins ADF family. GMF subfamily.</text>
</comment>
<reference evidence="9" key="1">
    <citation type="journal article" date="2021" name="Cell">
        <title>Tracing the genetic footprints of vertebrate landing in non-teleost ray-finned fishes.</title>
        <authorList>
            <person name="Bi X."/>
            <person name="Wang K."/>
            <person name="Yang L."/>
            <person name="Pan H."/>
            <person name="Jiang H."/>
            <person name="Wei Q."/>
            <person name="Fang M."/>
            <person name="Yu H."/>
            <person name="Zhu C."/>
            <person name="Cai Y."/>
            <person name="He Y."/>
            <person name="Gan X."/>
            <person name="Zeng H."/>
            <person name="Yu D."/>
            <person name="Zhu Y."/>
            <person name="Jiang H."/>
            <person name="Qiu Q."/>
            <person name="Yang H."/>
            <person name="Zhang Y.E."/>
            <person name="Wang W."/>
            <person name="Zhu M."/>
            <person name="He S."/>
            <person name="Zhang G."/>
        </authorList>
    </citation>
    <scope>NUCLEOTIDE SEQUENCE</scope>
    <source>
        <strain evidence="9">Bchr_001</strain>
    </source>
</reference>
<feature type="non-terminal residue" evidence="9">
    <location>
        <position position="1"/>
    </location>
</feature>
<dbReference type="InterPro" id="IPR029006">
    <property type="entry name" value="ADF-H/Gelsolin-like_dom_sf"/>
</dbReference>
<dbReference type="InterPro" id="IPR002108">
    <property type="entry name" value="ADF-H"/>
</dbReference>
<feature type="transmembrane region" description="Helical" evidence="7">
    <location>
        <begin position="271"/>
        <end position="296"/>
    </location>
</feature>
<evidence type="ECO:0000256" key="4">
    <source>
        <dbReference type="ARBA" id="ARBA00022989"/>
    </source>
</evidence>
<gene>
    <name evidence="9" type="primary">Gmfb</name>
    <name evidence="9" type="ORF">GTO92_0006837</name>
</gene>
<dbReference type="InterPro" id="IPR027359">
    <property type="entry name" value="Volt_channel_dom_sf"/>
</dbReference>
<feature type="domain" description="ADF-H" evidence="8">
    <location>
        <begin position="455"/>
        <end position="609"/>
    </location>
</feature>
<name>A0ABS2YXI0_POLSE</name>
<evidence type="ECO:0000256" key="6">
    <source>
        <dbReference type="SAM" id="MobiDB-lite"/>
    </source>
</evidence>
<keyword evidence="10" id="KW-1185">Reference proteome</keyword>
<feature type="transmembrane region" description="Helical" evidence="7">
    <location>
        <begin position="237"/>
        <end position="259"/>
    </location>
</feature>
<sequence length="612" mass="70852">MKPTQNGGFVLPRLSHKEFKHVGMVDELKPELDDKGEPGDEDELEDIEEEPEETEPKTRFDQSFYDFNNAIAQSRLFHVFIMLSIVVDATIIGLESTQNITDNEYEFAELMDDLFVSVFFFEFFIKLYVRPFDYWKSPSHILDFILLVMALMTELVPESDNDSTTSSVLKMLRTARTLKTLKLISYIEGLKALSKAMVRMMKNVVSAIALLFMWMFVFAMLGSHFFGDEEDGDLENWGTFALAMFTLFSLVTVDGWTDVSDRLVEFQFEYSYWFVITFVVIAYFLLFSMFVAVVIMEIQNSTVDDREQNLAKRKITESEMRRKVLEKEKQGLMNLYQKPESKYYKNLTALINDLKNTYHPGDEVVTEDLCTSLSFIGTYLTTLDLFDKNVQILQDLYQKAAFVLSHIMEEDIKLNEPEIVKQPDSSKKPDAAPPGLGSIISATLRARSKAAESESLVVCDVDGELVEKLRKFRFRKETNNAAIIMKIDKDRQLVILDEEHENISPDELKDELPERQPRYPFNFLNTALLRISLTLSTFVVYSYKYQHDDGRVSYPLCFIFSSPLGCKPEQQMMYAGSKNKLVQTVELTKVFEIRNTEDLTEEWLREKLGFFR</sequence>
<proteinExistence type="inferred from homology"/>
<feature type="region of interest" description="Disordered" evidence="6">
    <location>
        <begin position="25"/>
        <end position="59"/>
    </location>
</feature>
<evidence type="ECO:0000256" key="5">
    <source>
        <dbReference type="ARBA" id="ARBA00023136"/>
    </source>
</evidence>
<dbReference type="PANTHER" id="PTHR47131">
    <property type="entry name" value="CATION CHANNEL SPERM-ASSOCIATED PROTEIN 3"/>
    <property type="match status" value="1"/>
</dbReference>
<accession>A0ABS2YXI0</accession>
<evidence type="ECO:0000259" key="8">
    <source>
        <dbReference type="PROSITE" id="PS51263"/>
    </source>
</evidence>
<dbReference type="EMBL" id="JAAWVN010012970">
    <property type="protein sequence ID" value="MBN3291474.1"/>
    <property type="molecule type" value="Genomic_DNA"/>
</dbReference>
<dbReference type="SMART" id="SM00102">
    <property type="entry name" value="ADF"/>
    <property type="match status" value="1"/>
</dbReference>
<comment type="caution">
    <text evidence="9">The sequence shown here is derived from an EMBL/GenBank/DDBJ whole genome shotgun (WGS) entry which is preliminary data.</text>
</comment>
<evidence type="ECO:0000313" key="10">
    <source>
        <dbReference type="Proteomes" id="UP001166052"/>
    </source>
</evidence>
<dbReference type="Proteomes" id="UP001166052">
    <property type="component" value="Unassembled WGS sequence"/>
</dbReference>
<organism evidence="9 10">
    <name type="scientific">Polypterus senegalus</name>
    <name type="common">Senegal bichir</name>
    <dbReference type="NCBI Taxonomy" id="55291"/>
    <lineage>
        <taxon>Eukaryota</taxon>
        <taxon>Metazoa</taxon>
        <taxon>Chordata</taxon>
        <taxon>Craniata</taxon>
        <taxon>Vertebrata</taxon>
        <taxon>Euteleostomi</taxon>
        <taxon>Actinopterygii</taxon>
        <taxon>Polypteriformes</taxon>
        <taxon>Polypteridae</taxon>
        <taxon>Polypterus</taxon>
    </lineage>
</organism>
<dbReference type="SUPFAM" id="SSF81324">
    <property type="entry name" value="Voltage-gated potassium channels"/>
    <property type="match status" value="1"/>
</dbReference>